<feature type="region of interest" description="Disordered" evidence="1">
    <location>
        <begin position="1"/>
        <end position="52"/>
    </location>
</feature>
<dbReference type="GO" id="GO:0006260">
    <property type="term" value="P:DNA replication"/>
    <property type="evidence" value="ECO:0007669"/>
    <property type="project" value="InterPro"/>
</dbReference>
<feature type="compositionally biased region" description="Basic and acidic residues" evidence="1">
    <location>
        <begin position="1"/>
        <end position="31"/>
    </location>
</feature>
<geneLocation type="plasmid" evidence="3">
    <name>pRGRH0643</name>
</geneLocation>
<dbReference type="EMBL" id="LN853269">
    <property type="protein sequence ID" value="CRY95498.1"/>
    <property type="molecule type" value="Genomic_DNA"/>
</dbReference>
<sequence>MPYKDMDKRREAERRSKEKAREKKKAAEAEAKSGPNGTDPAPPPGAKTIPANKKDVKKRNWWFVLYPESAPPDWRDRLRATGLPIAISPLHDKDVYDNGEQAGQPKKPHHHVILAYPGPTTYSVVCKLVQGELGQPIPQPLEAIRGGYRYLSHADNPEKYQYDAKDIETLNGFNILDYVDMTAAEAVAMNKELVSLIMELGFADYCDFIEYLLFNGTDVQYEYAISHTLFFTAYLKSRWQREKAIREAEEKRQQEKEDRQKLSNGVDDTQAVGLSSDSTLAPKGPGST</sequence>
<dbReference type="AlphaFoldDB" id="A0A0H5Q0X0"/>
<dbReference type="Gene3D" id="3.40.1310.30">
    <property type="match status" value="1"/>
</dbReference>
<protein>
    <recommendedName>
        <fullName evidence="2">Plasmid replication protein origin binding domain-containing protein</fullName>
    </recommendedName>
</protein>
<reference evidence="3" key="1">
    <citation type="submission" date="2015-06" db="EMBL/GenBank/DDBJ databases">
        <authorList>
            <person name="Joergensen T."/>
        </authorList>
    </citation>
    <scope>NUCLEOTIDE SEQUENCE</scope>
    <source>
        <plasmid evidence="3">pRGRH0643</plasmid>
    </source>
</reference>
<dbReference type="InterPro" id="IPR002631">
    <property type="entry name" value="Plasmid_rep_OBD"/>
</dbReference>
<feature type="region of interest" description="Disordered" evidence="1">
    <location>
        <begin position="246"/>
        <end position="288"/>
    </location>
</feature>
<feature type="domain" description="Plasmid replication protein origin binding" evidence="2">
    <location>
        <begin position="53"/>
        <end position="175"/>
    </location>
</feature>
<organism evidence="3">
    <name type="scientific">uncultured prokaryote</name>
    <dbReference type="NCBI Taxonomy" id="198431"/>
    <lineage>
        <taxon>unclassified sequences</taxon>
        <taxon>environmental samples</taxon>
    </lineage>
</organism>
<accession>A0A0H5Q0X0</accession>
<proteinExistence type="predicted"/>
<feature type="compositionally biased region" description="Polar residues" evidence="1">
    <location>
        <begin position="262"/>
        <end position="279"/>
    </location>
</feature>
<reference evidence="3" key="2">
    <citation type="submission" date="2015-07" db="EMBL/GenBank/DDBJ databases">
        <title>Plasmids, circular viruses and viroids from rat gut.</title>
        <authorList>
            <person name="Jorgensen T.J."/>
            <person name="Hansen M.A."/>
            <person name="Xu Z."/>
            <person name="Tabak M.A."/>
            <person name="Sorensen S.J."/>
            <person name="Hansen L.H."/>
        </authorList>
    </citation>
    <scope>NUCLEOTIDE SEQUENCE</scope>
    <source>
        <plasmid evidence="3">pRGRH0643</plasmid>
    </source>
</reference>
<evidence type="ECO:0000256" key="1">
    <source>
        <dbReference type="SAM" id="MobiDB-lite"/>
    </source>
</evidence>
<evidence type="ECO:0000313" key="3">
    <source>
        <dbReference type="EMBL" id="CRY95498.1"/>
    </source>
</evidence>
<evidence type="ECO:0000259" key="2">
    <source>
        <dbReference type="Pfam" id="PF01719"/>
    </source>
</evidence>
<feature type="compositionally biased region" description="Basic and acidic residues" evidence="1">
    <location>
        <begin position="246"/>
        <end position="261"/>
    </location>
</feature>
<keyword evidence="3" id="KW-0614">Plasmid</keyword>
<name>A0A0H5Q0X0_9ZZZZ</name>
<dbReference type="GO" id="GO:0003677">
    <property type="term" value="F:DNA binding"/>
    <property type="evidence" value="ECO:0007669"/>
    <property type="project" value="InterPro"/>
</dbReference>
<dbReference type="GO" id="GO:0003916">
    <property type="term" value="F:DNA topoisomerase activity"/>
    <property type="evidence" value="ECO:0007669"/>
    <property type="project" value="InterPro"/>
</dbReference>
<dbReference type="Pfam" id="PF01719">
    <property type="entry name" value="Rep_OBD"/>
    <property type="match status" value="1"/>
</dbReference>